<feature type="transmembrane region" description="Helical" evidence="7">
    <location>
        <begin position="311"/>
        <end position="334"/>
    </location>
</feature>
<feature type="transmembrane region" description="Helical" evidence="7">
    <location>
        <begin position="229"/>
        <end position="251"/>
    </location>
</feature>
<dbReference type="Pfam" id="PF05977">
    <property type="entry name" value="MFS_3"/>
    <property type="match status" value="1"/>
</dbReference>
<dbReference type="RefSeq" id="WP_124543294.1">
    <property type="nucleotide sequence ID" value="NZ_QUSW01000009.1"/>
</dbReference>
<keyword evidence="6 7" id="KW-0472">Membrane</keyword>
<feature type="transmembrane region" description="Helical" evidence="7">
    <location>
        <begin position="288"/>
        <end position="305"/>
    </location>
</feature>
<evidence type="ECO:0000256" key="4">
    <source>
        <dbReference type="ARBA" id="ARBA00022692"/>
    </source>
</evidence>
<dbReference type="OrthoDB" id="9775268at2"/>
<sequence length="415" mass="43583">MFLDTGPLRHNTSFRRLFASQFISGLGTMVSYVAVPWQLYQLTHSNAQVGLLGLVQLLPVVICGLLGGAVADRVDRKRLLIVSEALMAMCLAGLLANAWAAAPSVLAIYALVAVLQGASGFHRPALEALTQKLARPEEFAAVAALSSVRGTVGMVAGPALAGLLLARWGAVGAYLFDFCTFLAALFFIYRIPGEAMETANTPKERPHLLADLAEGLRFAWARPELMGTYIVDIVAMAFAFPVALFPAMAAADGRTESVGWLLSAMSVGALAIGLFSGWTGKVTRHGRAVIIAAAVWALGIVALGFAPSLSLGLACLAVAGAADMVSGVFRGTIWNQTIPNSLRGRLAGIEMISYLTGPLVGNARAGFMADAWGVSASVWIGGAICLVGVVMTGFVLPRFWAYRSTPAQAREAVMA</sequence>
<evidence type="ECO:0000256" key="3">
    <source>
        <dbReference type="ARBA" id="ARBA00022475"/>
    </source>
</evidence>
<comment type="subcellular location">
    <subcellularLocation>
        <location evidence="1">Cell membrane</location>
        <topology evidence="1">Multi-pass membrane protein</topology>
    </subcellularLocation>
</comment>
<dbReference type="GO" id="GO:0022857">
    <property type="term" value="F:transmembrane transporter activity"/>
    <property type="evidence" value="ECO:0007669"/>
    <property type="project" value="InterPro"/>
</dbReference>
<proteinExistence type="predicted"/>
<reference evidence="9 10" key="1">
    <citation type="submission" date="2018-08" db="EMBL/GenBank/DDBJ databases">
        <authorList>
            <person name="Khan S.A."/>
            <person name="Jeon C.O."/>
            <person name="Chun B.H."/>
            <person name="Jeong S.E."/>
        </authorList>
    </citation>
    <scope>NUCLEOTIDE SEQUENCE [LARGE SCALE GENOMIC DNA]</scope>
    <source>
        <strain evidence="9 10">S-16</strain>
    </source>
</reference>
<dbReference type="Gene3D" id="1.20.1250.20">
    <property type="entry name" value="MFS general substrate transporter like domains"/>
    <property type="match status" value="2"/>
</dbReference>
<feature type="transmembrane region" description="Helical" evidence="7">
    <location>
        <begin position="371"/>
        <end position="396"/>
    </location>
</feature>
<dbReference type="InterPro" id="IPR036259">
    <property type="entry name" value="MFS_trans_sf"/>
</dbReference>
<evidence type="ECO:0000259" key="8">
    <source>
        <dbReference type="PROSITE" id="PS50850"/>
    </source>
</evidence>
<protein>
    <submittedName>
        <fullName evidence="9">MFS transporter</fullName>
    </submittedName>
</protein>
<dbReference type="EMBL" id="QUSW01000009">
    <property type="protein sequence ID" value="RQP21883.1"/>
    <property type="molecule type" value="Genomic_DNA"/>
</dbReference>
<dbReference type="CDD" id="cd06173">
    <property type="entry name" value="MFS_MefA_like"/>
    <property type="match status" value="1"/>
</dbReference>
<dbReference type="InterPro" id="IPR020846">
    <property type="entry name" value="MFS_dom"/>
</dbReference>
<gene>
    <name evidence="9" type="ORF">DZC73_25940</name>
</gene>
<dbReference type="PROSITE" id="PS50850">
    <property type="entry name" value="MFS"/>
    <property type="match status" value="2"/>
</dbReference>
<evidence type="ECO:0000313" key="10">
    <source>
        <dbReference type="Proteomes" id="UP000267464"/>
    </source>
</evidence>
<dbReference type="PANTHER" id="PTHR23513:SF9">
    <property type="entry name" value="ENTEROBACTIN EXPORTER ENTS"/>
    <property type="match status" value="1"/>
</dbReference>
<dbReference type="PANTHER" id="PTHR23513">
    <property type="entry name" value="INTEGRAL MEMBRANE EFFLUX PROTEIN-RELATED"/>
    <property type="match status" value="1"/>
</dbReference>
<evidence type="ECO:0000256" key="6">
    <source>
        <dbReference type="ARBA" id="ARBA00023136"/>
    </source>
</evidence>
<name>A0A3N7HK24_9BURK</name>
<dbReference type="InterPro" id="IPR010290">
    <property type="entry name" value="TM_effector"/>
</dbReference>
<dbReference type="GO" id="GO:0005886">
    <property type="term" value="C:plasma membrane"/>
    <property type="evidence" value="ECO:0007669"/>
    <property type="project" value="UniProtKB-SubCell"/>
</dbReference>
<evidence type="ECO:0000256" key="5">
    <source>
        <dbReference type="ARBA" id="ARBA00022989"/>
    </source>
</evidence>
<feature type="domain" description="Major facilitator superfamily (MFS) profile" evidence="8">
    <location>
        <begin position="1"/>
        <end position="195"/>
    </location>
</feature>
<feature type="transmembrane region" description="Helical" evidence="7">
    <location>
        <begin position="346"/>
        <end position="365"/>
    </location>
</feature>
<dbReference type="SUPFAM" id="SSF103473">
    <property type="entry name" value="MFS general substrate transporter"/>
    <property type="match status" value="1"/>
</dbReference>
<keyword evidence="5 7" id="KW-1133">Transmembrane helix</keyword>
<feature type="transmembrane region" description="Helical" evidence="7">
    <location>
        <begin position="171"/>
        <end position="189"/>
    </location>
</feature>
<feature type="transmembrane region" description="Helical" evidence="7">
    <location>
        <begin position="257"/>
        <end position="276"/>
    </location>
</feature>
<accession>A0A3N7HK24</accession>
<feature type="transmembrane region" description="Helical" evidence="7">
    <location>
        <begin position="47"/>
        <end position="67"/>
    </location>
</feature>
<comment type="caution">
    <text evidence="9">The sequence shown here is derived from an EMBL/GenBank/DDBJ whole genome shotgun (WGS) entry which is preliminary data.</text>
</comment>
<evidence type="ECO:0000313" key="9">
    <source>
        <dbReference type="EMBL" id="RQP21883.1"/>
    </source>
</evidence>
<keyword evidence="10" id="KW-1185">Reference proteome</keyword>
<feature type="domain" description="Major facilitator superfamily (MFS) profile" evidence="8">
    <location>
        <begin position="216"/>
        <end position="415"/>
    </location>
</feature>
<reference evidence="9 10" key="2">
    <citation type="submission" date="2018-12" db="EMBL/GenBank/DDBJ databases">
        <title>Rhizobacter gummiphilus sp. nov., a rubber-degrading bacterium isolated from the soil of a botanical garden in Japan.</title>
        <authorList>
            <person name="Shunsuke S.S."/>
        </authorList>
    </citation>
    <scope>NUCLEOTIDE SEQUENCE [LARGE SCALE GENOMIC DNA]</scope>
    <source>
        <strain evidence="9 10">S-16</strain>
    </source>
</reference>
<keyword evidence="4 7" id="KW-0812">Transmembrane</keyword>
<dbReference type="AlphaFoldDB" id="A0A3N7HK24"/>
<keyword evidence="2" id="KW-0813">Transport</keyword>
<keyword evidence="3" id="KW-1003">Cell membrane</keyword>
<dbReference type="Proteomes" id="UP000267464">
    <property type="component" value="Unassembled WGS sequence"/>
</dbReference>
<evidence type="ECO:0000256" key="7">
    <source>
        <dbReference type="SAM" id="Phobius"/>
    </source>
</evidence>
<feature type="transmembrane region" description="Helical" evidence="7">
    <location>
        <begin position="17"/>
        <end position="35"/>
    </location>
</feature>
<evidence type="ECO:0000256" key="1">
    <source>
        <dbReference type="ARBA" id="ARBA00004651"/>
    </source>
</evidence>
<organism evidence="9 10">
    <name type="scientific">Piscinibacter terrae</name>
    <dbReference type="NCBI Taxonomy" id="2496871"/>
    <lineage>
        <taxon>Bacteria</taxon>
        <taxon>Pseudomonadati</taxon>
        <taxon>Pseudomonadota</taxon>
        <taxon>Betaproteobacteria</taxon>
        <taxon>Burkholderiales</taxon>
        <taxon>Sphaerotilaceae</taxon>
        <taxon>Piscinibacter</taxon>
    </lineage>
</organism>
<evidence type="ECO:0000256" key="2">
    <source>
        <dbReference type="ARBA" id="ARBA00022448"/>
    </source>
</evidence>